<protein>
    <submittedName>
        <fullName evidence="2">MOSC domain-containing protein</fullName>
    </submittedName>
</protein>
<dbReference type="Pfam" id="PF03473">
    <property type="entry name" value="MOSC"/>
    <property type="match status" value="1"/>
</dbReference>
<dbReference type="Gene3D" id="2.40.33.20">
    <property type="entry name" value="PK beta-barrel domain-like"/>
    <property type="match status" value="1"/>
</dbReference>
<proteinExistence type="predicted"/>
<sequence>MTKICVQELFIYPFKGLSAQKCACVELQVGHGIPGDRSFGLMFKEDAQYPDSTKVPWMKKHNFAMQNDWGGLAALDCDYEAATSTFTVKRKGVELLVADTTSTSGRDSIATFFTGYLAGISPNQAARHPNRAPLQVVGEFGKTRYPDREALHISLVSQATLNHLSEIAGQQVDVRRFRPNIVLDAVPAWGEFDWVGKEMQLGTARIAITARINRCLNIEVNPETGERDISLLSLLQKNFQHTQTGVLAQVINGGTVGIGDTLSWAE</sequence>
<dbReference type="Proteomes" id="UP000503129">
    <property type="component" value="Chromosome"/>
</dbReference>
<dbReference type="GO" id="GO:0030170">
    <property type="term" value="F:pyridoxal phosphate binding"/>
    <property type="evidence" value="ECO:0007669"/>
    <property type="project" value="InterPro"/>
</dbReference>
<dbReference type="AlphaFoldDB" id="A0A856MBM4"/>
<dbReference type="InterPro" id="IPR005302">
    <property type="entry name" value="MoCF_Sase_C"/>
</dbReference>
<dbReference type="PANTHER" id="PTHR36930:SF1">
    <property type="entry name" value="MOSC DOMAIN-CONTAINING PROTEIN"/>
    <property type="match status" value="1"/>
</dbReference>
<keyword evidence="3" id="KW-1185">Reference proteome</keyword>
<dbReference type="InterPro" id="IPR052716">
    <property type="entry name" value="MOSC_domain"/>
</dbReference>
<name>A0A856MBM4_9CYAN</name>
<organism evidence="2 3">
    <name type="scientific">Brasilonema sennae CENA114</name>
    <dbReference type="NCBI Taxonomy" id="415709"/>
    <lineage>
        <taxon>Bacteria</taxon>
        <taxon>Bacillati</taxon>
        <taxon>Cyanobacteriota</taxon>
        <taxon>Cyanophyceae</taxon>
        <taxon>Nostocales</taxon>
        <taxon>Scytonemataceae</taxon>
        <taxon>Brasilonema</taxon>
        <taxon>Bromeliae group (in: Brasilonema)</taxon>
    </lineage>
</organism>
<accession>A0A856MBM4</accession>
<gene>
    <name evidence="2" type="ORF">DP114_12865</name>
</gene>
<evidence type="ECO:0000313" key="2">
    <source>
        <dbReference type="EMBL" id="QDL08665.1"/>
    </source>
</evidence>
<dbReference type="EMBL" id="CP030118">
    <property type="protein sequence ID" value="QDL08665.1"/>
    <property type="molecule type" value="Genomic_DNA"/>
</dbReference>
<dbReference type="GO" id="GO:0003824">
    <property type="term" value="F:catalytic activity"/>
    <property type="evidence" value="ECO:0007669"/>
    <property type="project" value="InterPro"/>
</dbReference>
<dbReference type="PANTHER" id="PTHR36930">
    <property type="entry name" value="METAL-SULFUR CLUSTER BIOSYNTHESIS PROTEINS YUAD-RELATED"/>
    <property type="match status" value="1"/>
</dbReference>
<dbReference type="SUPFAM" id="SSF50800">
    <property type="entry name" value="PK beta-barrel domain-like"/>
    <property type="match status" value="1"/>
</dbReference>
<dbReference type="KEGG" id="bsen:DP114_12865"/>
<evidence type="ECO:0000259" key="1">
    <source>
        <dbReference type="PROSITE" id="PS51340"/>
    </source>
</evidence>
<reference evidence="2 3" key="1">
    <citation type="submission" date="2018-06" db="EMBL/GenBank/DDBJ databases">
        <title>Comparative genomics of Brasilonema spp. strains.</title>
        <authorList>
            <person name="Alvarenga D.O."/>
            <person name="Fiore M.F."/>
            <person name="Varani A.M."/>
        </authorList>
    </citation>
    <scope>NUCLEOTIDE SEQUENCE [LARGE SCALE GENOMIC DNA]</scope>
    <source>
        <strain evidence="2 3">CENA114</strain>
    </source>
</reference>
<dbReference type="InterPro" id="IPR011037">
    <property type="entry name" value="Pyrv_Knase-like_insert_dom_sf"/>
</dbReference>
<dbReference type="PROSITE" id="PS51340">
    <property type="entry name" value="MOSC"/>
    <property type="match status" value="1"/>
</dbReference>
<feature type="domain" description="MOSC" evidence="1">
    <location>
        <begin position="124"/>
        <end position="265"/>
    </location>
</feature>
<dbReference type="GO" id="GO:0030151">
    <property type="term" value="F:molybdenum ion binding"/>
    <property type="evidence" value="ECO:0007669"/>
    <property type="project" value="InterPro"/>
</dbReference>
<evidence type="ECO:0000313" key="3">
    <source>
        <dbReference type="Proteomes" id="UP000503129"/>
    </source>
</evidence>
<dbReference type="RefSeq" id="WP_171976254.1">
    <property type="nucleotide sequence ID" value="NZ_CAWOXK010000001.1"/>
</dbReference>